<evidence type="ECO:0000256" key="1">
    <source>
        <dbReference type="SAM" id="MobiDB-lite"/>
    </source>
</evidence>
<feature type="region of interest" description="Disordered" evidence="1">
    <location>
        <begin position="10"/>
        <end position="31"/>
    </location>
</feature>
<dbReference type="GeneID" id="17825033"/>
<dbReference type="KEGG" id="vg:17825033"/>
<accession>V5YTQ3</accession>
<evidence type="ECO:0000313" key="3">
    <source>
        <dbReference type="Proteomes" id="UP000203191"/>
    </source>
</evidence>
<dbReference type="RefSeq" id="YP_008873168.1">
    <property type="nucleotide sequence ID" value="NC_023005.1"/>
</dbReference>
<dbReference type="InterPro" id="IPR038996">
    <property type="entry name" value="Gp14"/>
</dbReference>
<proteinExistence type="predicted"/>
<evidence type="ECO:0000313" key="2">
    <source>
        <dbReference type="EMBL" id="BAO20708.1"/>
    </source>
</evidence>
<sequence>MMAVGAAVAVAGSAMGAKQQAKAEGAQEDARRSNIHEAASAMYRERATQNLEIQDKRDDARSQLSETNVQALKNRGVVTAAIAESGLTGNSMDRIQRDVENDASREKMSILDNYDRDYATIFQNQVAGFDDTKAIYRGSKAAIRTSKVAQALNVVSSGVQGASAGAALGGSFKSSQSTK</sequence>
<dbReference type="EMBL" id="AB775549">
    <property type="protein sequence ID" value="BAO20708.1"/>
    <property type="molecule type" value="Genomic_DNA"/>
</dbReference>
<dbReference type="OrthoDB" id="10053at10239"/>
<dbReference type="Proteomes" id="UP000203191">
    <property type="component" value="Segment"/>
</dbReference>
<reference evidence="2 3" key="1">
    <citation type="journal article" date="2015" name="J Appl Environ Microbiol">
        <title>Complete Genome Sequence Analysis of Two Pseudomonas plecoglossicida Phages, Potential Therapeutic Agents.</title>
        <authorList>
            <person name="Kawato Y."/>
            <person name="Yasuike M."/>
            <person name="Nakamura Y."/>
            <person name="Shigenobu Y."/>
            <person name="Fujiwara A."/>
            <person name="Sano M."/>
            <person name="Nakai T."/>
        </authorList>
    </citation>
    <scope>NUCLEOTIDE SEQUENCE [LARGE SCALE GENOMIC DNA]</scope>
</reference>
<organism evidence="2 3">
    <name type="scientific">Pseudomonas phage PPpW-4</name>
    <dbReference type="NCBI Taxonomy" id="1279083"/>
    <lineage>
        <taxon>Viruses</taxon>
        <taxon>Duplodnaviria</taxon>
        <taxon>Heunggongvirae</taxon>
        <taxon>Uroviricota</taxon>
        <taxon>Caudoviricetes</taxon>
        <taxon>Autographivirales</taxon>
        <taxon>Autotranscriptaviridae</taxon>
        <taxon>Studiervirinae</taxon>
        <taxon>Phutvirus</taxon>
        <taxon>Phutvirus PPpW4</taxon>
    </lineage>
</organism>
<name>V5YTQ3_9CAUD</name>
<dbReference type="Pfam" id="PF24072">
    <property type="entry name" value="T7_gp14"/>
    <property type="match status" value="1"/>
</dbReference>
<keyword evidence="3" id="KW-1185">Reference proteome</keyword>
<feature type="compositionally biased region" description="Low complexity" evidence="1">
    <location>
        <begin position="10"/>
        <end position="24"/>
    </location>
</feature>
<protein>
    <submittedName>
        <fullName evidence="2">Putative internal virion protein B</fullName>
    </submittedName>
</protein>